<proteinExistence type="predicted"/>
<protein>
    <submittedName>
        <fullName evidence="1">Uncharacterized protein</fullName>
    </submittedName>
</protein>
<accession>A0A448WDQ2</accession>
<keyword evidence="2" id="KW-1185">Reference proteome</keyword>
<gene>
    <name evidence="1" type="ORF">PXEA_LOCUS2709</name>
</gene>
<dbReference type="AlphaFoldDB" id="A0A448WDQ2"/>
<organism evidence="1 2">
    <name type="scientific">Protopolystoma xenopodis</name>
    <dbReference type="NCBI Taxonomy" id="117903"/>
    <lineage>
        <taxon>Eukaryota</taxon>
        <taxon>Metazoa</taxon>
        <taxon>Spiralia</taxon>
        <taxon>Lophotrochozoa</taxon>
        <taxon>Platyhelminthes</taxon>
        <taxon>Monogenea</taxon>
        <taxon>Polyopisthocotylea</taxon>
        <taxon>Polystomatidea</taxon>
        <taxon>Polystomatidae</taxon>
        <taxon>Protopolystoma</taxon>
    </lineage>
</organism>
<comment type="caution">
    <text evidence="1">The sequence shown here is derived from an EMBL/GenBank/DDBJ whole genome shotgun (WGS) entry which is preliminary data.</text>
</comment>
<dbReference type="EMBL" id="CAAALY010005909">
    <property type="protein sequence ID" value="VEL09269.1"/>
    <property type="molecule type" value="Genomic_DNA"/>
</dbReference>
<evidence type="ECO:0000313" key="1">
    <source>
        <dbReference type="EMBL" id="VEL09269.1"/>
    </source>
</evidence>
<dbReference type="Proteomes" id="UP000784294">
    <property type="component" value="Unassembled WGS sequence"/>
</dbReference>
<name>A0A448WDQ2_9PLAT</name>
<sequence>MLLVPPHSGHIFSLSAHYVPKHGIAISSLTAPIRCFWSIAKPYVRVTSEIVVRQATCVTQPDLDQSSLALFLILGFTDCRGPVQTSVVPTRTP</sequence>
<reference evidence="1" key="1">
    <citation type="submission" date="2018-11" db="EMBL/GenBank/DDBJ databases">
        <authorList>
            <consortium name="Pathogen Informatics"/>
        </authorList>
    </citation>
    <scope>NUCLEOTIDE SEQUENCE</scope>
</reference>
<evidence type="ECO:0000313" key="2">
    <source>
        <dbReference type="Proteomes" id="UP000784294"/>
    </source>
</evidence>